<dbReference type="SUPFAM" id="SSF55961">
    <property type="entry name" value="Bet v1-like"/>
    <property type="match status" value="1"/>
</dbReference>
<dbReference type="CDD" id="cd07817">
    <property type="entry name" value="SRPBCC_8"/>
    <property type="match status" value="1"/>
</dbReference>
<evidence type="ECO:0000313" key="4">
    <source>
        <dbReference type="EMBL" id="MDV3456859.1"/>
    </source>
</evidence>
<evidence type="ECO:0000259" key="3">
    <source>
        <dbReference type="Pfam" id="PF03364"/>
    </source>
</evidence>
<dbReference type="InterPro" id="IPR005031">
    <property type="entry name" value="COQ10_START"/>
</dbReference>
<sequence length="202" mass="22322">MADTIDSTRADDAPLSTSKHRSAAVDAATEALIDKPGQGNADTLVGRTVTINRPRAELFAYWRDFANLASFMDNVERVDVLDAKRSHWVVKAPAGKTVEWDATITEEKDGEYIAWRSEEGADVPNSGRIDFRDAQGGRGTIVTATILYDPPGGTIGKLIAKMFQREPAIQARRDLRRFKQLMETGEIATSARTRAQLDEEKN</sequence>
<dbReference type="Gene3D" id="3.30.530.20">
    <property type="match status" value="1"/>
</dbReference>
<protein>
    <submittedName>
        <fullName evidence="4">SRPBCC family protein</fullName>
    </submittedName>
</protein>
<accession>A0ABU3Y633</accession>
<dbReference type="Pfam" id="PF03364">
    <property type="entry name" value="Polyketide_cyc"/>
    <property type="match status" value="1"/>
</dbReference>
<feature type="region of interest" description="Disordered" evidence="2">
    <location>
        <begin position="1"/>
        <end position="21"/>
    </location>
</feature>
<feature type="domain" description="Coenzyme Q-binding protein COQ10 START" evidence="3">
    <location>
        <begin position="51"/>
        <end position="174"/>
    </location>
</feature>
<dbReference type="PANTHER" id="PTHR33824:SF7">
    <property type="entry name" value="POLYKETIDE CYCLASE_DEHYDRASE AND LIPID TRANSPORT SUPERFAMILY PROTEIN"/>
    <property type="match status" value="1"/>
</dbReference>
<dbReference type="InterPro" id="IPR047137">
    <property type="entry name" value="ORF3"/>
</dbReference>
<dbReference type="Proteomes" id="UP001273531">
    <property type="component" value="Unassembled WGS sequence"/>
</dbReference>
<dbReference type="PANTHER" id="PTHR33824">
    <property type="entry name" value="POLYKETIDE CYCLASE/DEHYDRASE AND LIPID TRANSPORT SUPERFAMILY PROTEIN"/>
    <property type="match status" value="1"/>
</dbReference>
<evidence type="ECO:0000256" key="2">
    <source>
        <dbReference type="SAM" id="MobiDB-lite"/>
    </source>
</evidence>
<gene>
    <name evidence="4" type="ORF">RZN05_07685</name>
</gene>
<keyword evidence="5" id="KW-1185">Reference proteome</keyword>
<evidence type="ECO:0000256" key="1">
    <source>
        <dbReference type="ARBA" id="ARBA00008918"/>
    </source>
</evidence>
<dbReference type="EMBL" id="JAWJEJ010000001">
    <property type="protein sequence ID" value="MDV3456859.1"/>
    <property type="molecule type" value="Genomic_DNA"/>
</dbReference>
<evidence type="ECO:0000313" key="5">
    <source>
        <dbReference type="Proteomes" id="UP001273531"/>
    </source>
</evidence>
<name>A0ABU3Y633_9SPHN</name>
<comment type="caution">
    <text evidence="4">The sequence shown here is derived from an EMBL/GenBank/DDBJ whole genome shotgun (WGS) entry which is preliminary data.</text>
</comment>
<organism evidence="4 5">
    <name type="scientific">Sphingomonas agrestis</name>
    <dbReference type="NCBI Taxonomy" id="3080540"/>
    <lineage>
        <taxon>Bacteria</taxon>
        <taxon>Pseudomonadati</taxon>
        <taxon>Pseudomonadota</taxon>
        <taxon>Alphaproteobacteria</taxon>
        <taxon>Sphingomonadales</taxon>
        <taxon>Sphingomonadaceae</taxon>
        <taxon>Sphingomonas</taxon>
    </lineage>
</organism>
<dbReference type="RefSeq" id="WP_317226028.1">
    <property type="nucleotide sequence ID" value="NZ_JAWJEJ010000001.1"/>
</dbReference>
<dbReference type="InterPro" id="IPR023393">
    <property type="entry name" value="START-like_dom_sf"/>
</dbReference>
<reference evidence="4 5" key="1">
    <citation type="submission" date="2023-10" db="EMBL/GenBank/DDBJ databases">
        <title>Sphingomonas sp. HF-S4 16S ribosomal RNA gene Genome sequencing and assembly.</title>
        <authorList>
            <person name="Lee H."/>
        </authorList>
    </citation>
    <scope>NUCLEOTIDE SEQUENCE [LARGE SCALE GENOMIC DNA]</scope>
    <source>
        <strain evidence="4 5">HF-S4</strain>
    </source>
</reference>
<proteinExistence type="inferred from homology"/>
<feature type="compositionally biased region" description="Basic and acidic residues" evidence="2">
    <location>
        <begin position="1"/>
        <end position="12"/>
    </location>
</feature>
<comment type="similarity">
    <text evidence="1">Belongs to the ribosome association toxin RatA family.</text>
</comment>